<evidence type="ECO:0000313" key="1">
    <source>
        <dbReference type="EMBL" id="KYN93546.1"/>
    </source>
</evidence>
<dbReference type="KEGG" id="prei:PRSY57_0004100E"/>
<sequence>INNMTKSGKIGEKNNNIIEDNLKSNMNKLGNVIEKCILEMEKNISTRHWENIKKNCINVQEKEKNIRNIERIESIGKMERIERIENIGKIDEILEEKCISFNVEPYEEKNYEEKSKIFNRSNFQNNKIINQCIDNENGKDEKKSDNQNEEIWYNGLTLEEIYKNSYTRNSIEYIPYIDDEEYSSLDELDKKNNDFEIDDIFYKGLTLEEIYKNAYTRNSIEYIPYIDEEAYSSMDEFYKHNNNKRKK</sequence>
<gene>
    <name evidence="1" type="ORF">PRSY57_0004100E</name>
</gene>
<dbReference type="Proteomes" id="UP000076359">
    <property type="component" value="Unassembled WGS sequence"/>
</dbReference>
<dbReference type="VEuPathDB" id="PlasmoDB:PRG01_0402300"/>
<feature type="non-terminal residue" evidence="1">
    <location>
        <position position="1"/>
    </location>
</feature>
<protein>
    <submittedName>
        <fullName evidence="1">Surface-associated interspersed protein 4.1 (SURFIN 4.1)</fullName>
    </submittedName>
</protein>
<comment type="caution">
    <text evidence="1">The sequence shown here is derived from an EMBL/GenBank/DDBJ whole genome shotgun (WGS) entry which is preliminary data.</text>
</comment>
<dbReference type="VEuPathDB" id="PlasmoDB:PRCDC_0005300"/>
<dbReference type="EMBL" id="LVLA01000069">
    <property type="protein sequence ID" value="KYN93546.1"/>
    <property type="molecule type" value="Genomic_DNA"/>
</dbReference>
<dbReference type="RefSeq" id="XP_019969856.1">
    <property type="nucleotide sequence ID" value="XM_020114144.1"/>
</dbReference>
<reference evidence="1 2" key="1">
    <citation type="journal article" date="2016" name="Nat. Commun.">
        <title>Genomes of cryptic chimpanzee Plasmodium species reveal key evolutionary events leading to human malaria.</title>
        <authorList>
            <person name="Sundararaman S.A."/>
            <person name="Plenderleith L.J."/>
            <person name="Liu W."/>
            <person name="Loy D.E."/>
            <person name="Learn G.H."/>
            <person name="Li Y."/>
            <person name="Shaw K.S."/>
            <person name="Ayouba A."/>
            <person name="Peeters M."/>
            <person name="Speede S."/>
            <person name="Shaw G.M."/>
            <person name="Bushman F.D."/>
            <person name="Brisson D."/>
            <person name="Rayner J.C."/>
            <person name="Sharp P.M."/>
            <person name="Hahn B.H."/>
        </authorList>
    </citation>
    <scope>NUCLEOTIDE SEQUENCE [LARGE SCALE GENOMIC DNA]</scope>
    <source>
        <strain evidence="1 2">SY57</strain>
    </source>
</reference>
<evidence type="ECO:0000313" key="2">
    <source>
        <dbReference type="Proteomes" id="UP000076359"/>
    </source>
</evidence>
<dbReference type="AlphaFoldDB" id="A0A151L3I4"/>
<organism evidence="1 2">
    <name type="scientific">Plasmodium reichenowi</name>
    <dbReference type="NCBI Taxonomy" id="5854"/>
    <lineage>
        <taxon>Eukaryota</taxon>
        <taxon>Sar</taxon>
        <taxon>Alveolata</taxon>
        <taxon>Apicomplexa</taxon>
        <taxon>Aconoidasida</taxon>
        <taxon>Haemosporida</taxon>
        <taxon>Plasmodiidae</taxon>
        <taxon>Plasmodium</taxon>
        <taxon>Plasmodium (Laverania)</taxon>
    </lineage>
</organism>
<name>A0A151L3I4_PLARE</name>
<proteinExistence type="predicted"/>
<accession>A0A151L3I4</accession>
<dbReference type="GeneID" id="30953508"/>